<evidence type="ECO:0000256" key="3">
    <source>
        <dbReference type="ARBA" id="ARBA00023157"/>
    </source>
</evidence>
<keyword evidence="1 5" id="KW-0768">Sushi</keyword>
<comment type="caution">
    <text evidence="9">The sequence shown here is derived from an EMBL/GenBank/DDBJ whole genome shotgun (WGS) entry which is preliminary data.</text>
</comment>
<dbReference type="CDD" id="cd00037">
    <property type="entry name" value="CLECT"/>
    <property type="match status" value="1"/>
</dbReference>
<evidence type="ECO:0000256" key="4">
    <source>
        <dbReference type="ARBA" id="ARBA00023180"/>
    </source>
</evidence>
<feature type="domain" description="Sushi" evidence="8">
    <location>
        <begin position="386"/>
        <end position="467"/>
    </location>
</feature>
<dbReference type="Pfam" id="PF00084">
    <property type="entry name" value="Sushi"/>
    <property type="match status" value="2"/>
</dbReference>
<organism evidence="9 10">
    <name type="scientific">Calicophoron daubneyi</name>
    <name type="common">Rumen fluke</name>
    <name type="synonym">Paramphistomum daubneyi</name>
    <dbReference type="NCBI Taxonomy" id="300641"/>
    <lineage>
        <taxon>Eukaryota</taxon>
        <taxon>Metazoa</taxon>
        <taxon>Spiralia</taxon>
        <taxon>Lophotrochozoa</taxon>
        <taxon>Platyhelminthes</taxon>
        <taxon>Trematoda</taxon>
        <taxon>Digenea</taxon>
        <taxon>Plagiorchiida</taxon>
        <taxon>Pronocephalata</taxon>
        <taxon>Paramphistomoidea</taxon>
        <taxon>Paramphistomidae</taxon>
        <taxon>Calicophoron</taxon>
    </lineage>
</organism>
<dbReference type="InterPro" id="IPR000436">
    <property type="entry name" value="Sushi_SCR_CCP_dom"/>
</dbReference>
<dbReference type="PROSITE" id="PS50923">
    <property type="entry name" value="SUSHI"/>
    <property type="match status" value="2"/>
</dbReference>
<keyword evidence="7" id="KW-0732">Signal</keyword>
<evidence type="ECO:0000256" key="1">
    <source>
        <dbReference type="ARBA" id="ARBA00022659"/>
    </source>
</evidence>
<dbReference type="PANTHER" id="PTHR19325:SF560">
    <property type="entry name" value="SUSHI, VON WILLEBRAND FACTOR TYPE A, EGF AND PENTRAXIN DOMAIN-CONTAINING PROTEIN 1"/>
    <property type="match status" value="1"/>
</dbReference>
<proteinExistence type="predicted"/>
<keyword evidence="6" id="KW-0472">Membrane</keyword>
<dbReference type="Proteomes" id="UP001497525">
    <property type="component" value="Unassembled WGS sequence"/>
</dbReference>
<accession>A0AAV2T4F7</accession>
<gene>
    <name evidence="9" type="ORF">CDAUBV1_LOCUS3330</name>
</gene>
<keyword evidence="3" id="KW-1015">Disulfide bond</keyword>
<keyword evidence="2" id="KW-0677">Repeat</keyword>
<dbReference type="AlphaFoldDB" id="A0AAV2T4F7"/>
<dbReference type="EMBL" id="CAXLJL010000079">
    <property type="protein sequence ID" value="CAL5131156.1"/>
    <property type="molecule type" value="Genomic_DNA"/>
</dbReference>
<sequence length="569" mass="63590">MMFALQTFSLILTVTGLTHGFDYYPPDNICPDSSWIYRPIIGKCYHLEGSSSFPDSKRGGNSVNQDQILAKLETPEETNEFIASMLYFGNMESVWIDGNSSYNLFTYTVIPDSSSDRWTVSWEPTQGNPSDSYPYLLQYSVKPCPEPGNAFNRDTMLLNPYRPYPYNTLTVECKEGLTFSNSTVDAPFEGTIDPDLELLQVRCGFRMGSDELVFYHSTQQLPECVEFKCSNESIPLANTAGAEKTSSRYSYNESVFAQCAPGYVNSKNRSTQTVEVKCGAKGVWSPKTPCAKIECNMSELSEMVPRHGRLSSALTPDGYKKPAKLFNEFPMYGNIISIKCDTNYIFSDRSNSKEVRCTTKQGSDTEPEYQGYGATVLPATWSCVPTTCKYEDVIIKPEYSMQPYFLVLNSTPDYVNLTRHTGQPYSLGATIRFFCLPNYTTVQGFQDYNITCNDPGDWSPQLVGCIESHGRIAKSVTGRFEGTVTESASAKQLGSIMIAVIAVLVVLIFLLDMVTAKRDVKSLSRNWRLQKKRILAARKSKQTNMDNVGVGDFLAELMTADAVPDMKQD</sequence>
<keyword evidence="6" id="KW-1133">Transmembrane helix</keyword>
<evidence type="ECO:0000256" key="7">
    <source>
        <dbReference type="SAM" id="SignalP"/>
    </source>
</evidence>
<reference evidence="9" key="1">
    <citation type="submission" date="2024-06" db="EMBL/GenBank/DDBJ databases">
        <authorList>
            <person name="Liu X."/>
            <person name="Lenzi L."/>
            <person name="Haldenby T S."/>
            <person name="Uol C."/>
        </authorList>
    </citation>
    <scope>NUCLEOTIDE SEQUENCE</scope>
</reference>
<dbReference type="InterPro" id="IPR050350">
    <property type="entry name" value="Compl-Cell_Adhes-Reg"/>
</dbReference>
<evidence type="ECO:0000256" key="2">
    <source>
        <dbReference type="ARBA" id="ARBA00022737"/>
    </source>
</evidence>
<feature type="domain" description="Sushi" evidence="8">
    <location>
        <begin position="227"/>
        <end position="292"/>
    </location>
</feature>
<keyword evidence="4" id="KW-0325">Glycoprotein</keyword>
<name>A0AAV2T4F7_CALDB</name>
<evidence type="ECO:0000313" key="9">
    <source>
        <dbReference type="EMBL" id="CAL5131156.1"/>
    </source>
</evidence>
<keyword evidence="6" id="KW-0812">Transmembrane</keyword>
<protein>
    <recommendedName>
        <fullName evidence="8">Sushi domain-containing protein</fullName>
    </recommendedName>
</protein>
<dbReference type="CDD" id="cd00033">
    <property type="entry name" value="CCP"/>
    <property type="match status" value="2"/>
</dbReference>
<evidence type="ECO:0000256" key="5">
    <source>
        <dbReference type="PROSITE-ProRule" id="PRU00302"/>
    </source>
</evidence>
<dbReference type="InterPro" id="IPR035976">
    <property type="entry name" value="Sushi/SCR/CCP_sf"/>
</dbReference>
<evidence type="ECO:0000256" key="6">
    <source>
        <dbReference type="SAM" id="Phobius"/>
    </source>
</evidence>
<feature type="chain" id="PRO_5043774649" description="Sushi domain-containing protein" evidence="7">
    <location>
        <begin position="21"/>
        <end position="569"/>
    </location>
</feature>
<dbReference type="SUPFAM" id="SSF57535">
    <property type="entry name" value="Complement control module/SCR domain"/>
    <property type="match status" value="2"/>
</dbReference>
<feature type="signal peptide" evidence="7">
    <location>
        <begin position="1"/>
        <end position="20"/>
    </location>
</feature>
<evidence type="ECO:0000313" key="10">
    <source>
        <dbReference type="Proteomes" id="UP001497525"/>
    </source>
</evidence>
<dbReference type="SMART" id="SM00032">
    <property type="entry name" value="CCP"/>
    <property type="match status" value="2"/>
</dbReference>
<evidence type="ECO:0000259" key="8">
    <source>
        <dbReference type="PROSITE" id="PS50923"/>
    </source>
</evidence>
<dbReference type="PANTHER" id="PTHR19325">
    <property type="entry name" value="COMPLEMENT COMPONENT-RELATED SUSHI DOMAIN-CONTAINING"/>
    <property type="match status" value="1"/>
</dbReference>
<feature type="transmembrane region" description="Helical" evidence="6">
    <location>
        <begin position="493"/>
        <end position="515"/>
    </location>
</feature>
<comment type="caution">
    <text evidence="5">Lacks conserved residue(s) required for the propagation of feature annotation.</text>
</comment>
<dbReference type="Gene3D" id="2.10.70.10">
    <property type="entry name" value="Complement Module, domain 1"/>
    <property type="match status" value="2"/>
</dbReference>